<evidence type="ECO:0000313" key="8">
    <source>
        <dbReference type="Proteomes" id="UP000472264"/>
    </source>
</evidence>
<name>A0A665VZ59_ECHNA</name>
<dbReference type="InterPro" id="IPR036048">
    <property type="entry name" value="Interleukin_8-like_sf"/>
</dbReference>
<reference evidence="7" key="3">
    <citation type="submission" date="2025-09" db="UniProtKB">
        <authorList>
            <consortium name="Ensembl"/>
        </authorList>
    </citation>
    <scope>IDENTIFICATION</scope>
</reference>
<dbReference type="Gene3D" id="2.40.50.40">
    <property type="match status" value="1"/>
</dbReference>
<evidence type="ECO:0000256" key="4">
    <source>
        <dbReference type="RuleBase" id="RU361150"/>
    </source>
</evidence>
<evidence type="ECO:0000256" key="5">
    <source>
        <dbReference type="SAM" id="MobiDB-lite"/>
    </source>
</evidence>
<evidence type="ECO:0000313" key="7">
    <source>
        <dbReference type="Ensembl" id="ENSENLP00000036823.1"/>
    </source>
</evidence>
<accession>A0A665VZ59</accession>
<dbReference type="InterPro" id="IPR001811">
    <property type="entry name" value="Chemokine_IL8-like_dom"/>
</dbReference>
<dbReference type="Ensembl" id="ENSENLT00000037802.1">
    <property type="protein sequence ID" value="ENSENLP00000036823.1"/>
    <property type="gene ID" value="ENSENLG00000015984.1"/>
</dbReference>
<dbReference type="InterPro" id="IPR000827">
    <property type="entry name" value="Chemokine_CC_CS"/>
</dbReference>
<keyword evidence="3" id="KW-1015">Disulfide bond</keyword>
<keyword evidence="8" id="KW-1185">Reference proteome</keyword>
<dbReference type="GeneID" id="115058163"/>
<gene>
    <name evidence="7" type="primary">LOC115058163</name>
</gene>
<keyword evidence="4" id="KW-0964">Secreted</keyword>
<comment type="subcellular location">
    <subcellularLocation>
        <location evidence="4">Secreted</location>
    </subcellularLocation>
</comment>
<feature type="signal peptide" evidence="4">
    <location>
        <begin position="1"/>
        <end position="26"/>
    </location>
</feature>
<evidence type="ECO:0000256" key="3">
    <source>
        <dbReference type="ARBA" id="ARBA00023157"/>
    </source>
</evidence>
<organism evidence="7 8">
    <name type="scientific">Echeneis naucrates</name>
    <name type="common">Live sharksucker</name>
    <dbReference type="NCBI Taxonomy" id="173247"/>
    <lineage>
        <taxon>Eukaryota</taxon>
        <taxon>Metazoa</taxon>
        <taxon>Chordata</taxon>
        <taxon>Craniata</taxon>
        <taxon>Vertebrata</taxon>
        <taxon>Euteleostomi</taxon>
        <taxon>Actinopterygii</taxon>
        <taxon>Neopterygii</taxon>
        <taxon>Teleostei</taxon>
        <taxon>Neoteleostei</taxon>
        <taxon>Acanthomorphata</taxon>
        <taxon>Carangaria</taxon>
        <taxon>Carangiformes</taxon>
        <taxon>Echeneidae</taxon>
        <taxon>Echeneis</taxon>
    </lineage>
</organism>
<comment type="similarity">
    <text evidence="1 4">Belongs to the intercrine beta (chemokine CC) family.</text>
</comment>
<dbReference type="RefSeq" id="XP_029381345.1">
    <property type="nucleotide sequence ID" value="XM_029525485.1"/>
</dbReference>
<feature type="chain" id="PRO_5025717272" description="C-C motif chemokine" evidence="4">
    <location>
        <begin position="27"/>
        <end position="144"/>
    </location>
</feature>
<reference evidence="7" key="1">
    <citation type="submission" date="2021-04" db="EMBL/GenBank/DDBJ databases">
        <authorList>
            <consortium name="Wellcome Sanger Institute Data Sharing"/>
        </authorList>
    </citation>
    <scope>NUCLEOTIDE SEQUENCE [LARGE SCALE GENOMIC DNA]</scope>
</reference>
<evidence type="ECO:0000256" key="1">
    <source>
        <dbReference type="ARBA" id="ARBA00010868"/>
    </source>
</evidence>
<reference evidence="7" key="2">
    <citation type="submission" date="2025-08" db="UniProtKB">
        <authorList>
            <consortium name="Ensembl"/>
        </authorList>
    </citation>
    <scope>IDENTIFICATION</scope>
</reference>
<feature type="region of interest" description="Disordered" evidence="5">
    <location>
        <begin position="102"/>
        <end position="144"/>
    </location>
</feature>
<proteinExistence type="inferred from homology"/>
<keyword evidence="2 4" id="KW-0202">Cytokine</keyword>
<dbReference type="SMART" id="SM00199">
    <property type="entry name" value="SCY"/>
    <property type="match status" value="1"/>
</dbReference>
<dbReference type="Proteomes" id="UP000472264">
    <property type="component" value="Chromosome 17"/>
</dbReference>
<dbReference type="OrthoDB" id="8870994at2759"/>
<dbReference type="GO" id="GO:0006955">
    <property type="term" value="P:immune response"/>
    <property type="evidence" value="ECO:0007669"/>
    <property type="project" value="InterPro"/>
</dbReference>
<dbReference type="GO" id="GO:0008009">
    <property type="term" value="F:chemokine activity"/>
    <property type="evidence" value="ECO:0007669"/>
    <property type="project" value="InterPro"/>
</dbReference>
<dbReference type="PROSITE" id="PS00472">
    <property type="entry name" value="SMALL_CYTOKINES_CC"/>
    <property type="match status" value="1"/>
</dbReference>
<evidence type="ECO:0000256" key="2">
    <source>
        <dbReference type="ARBA" id="ARBA00022514"/>
    </source>
</evidence>
<dbReference type="InParanoid" id="A0A665VZ59"/>
<dbReference type="OMA" id="ECARTAC"/>
<evidence type="ECO:0000259" key="6">
    <source>
        <dbReference type="SMART" id="SM00199"/>
    </source>
</evidence>
<keyword evidence="4" id="KW-0145">Chemotaxis</keyword>
<dbReference type="AlphaFoldDB" id="A0A665VZ59"/>
<keyword evidence="4" id="KW-0732">Signal</keyword>
<dbReference type="Pfam" id="PF00048">
    <property type="entry name" value="IL8"/>
    <property type="match status" value="1"/>
</dbReference>
<dbReference type="GO" id="GO:0005615">
    <property type="term" value="C:extracellular space"/>
    <property type="evidence" value="ECO:0007669"/>
    <property type="project" value="UniProtKB-KW"/>
</dbReference>
<feature type="domain" description="Chemokine interleukin-8-like" evidence="6">
    <location>
        <begin position="29"/>
        <end position="91"/>
    </location>
</feature>
<sequence length="144" mass="15917">MALRGMITVTAALLCVILGLLGPAPATCSISCCTSHNRRPETIAIRAIRGFRKQSAREVCNIEAIIFYLANDTEVCVTQKDAWVRKILALLSYELRKMSRNKAEAKKTNTKRSSNNGGESFFSTTAMPHNRTRSFSSPKQGVHL</sequence>
<dbReference type="SUPFAM" id="SSF54117">
    <property type="entry name" value="Interleukin 8-like chemokines"/>
    <property type="match status" value="1"/>
</dbReference>
<protein>
    <recommendedName>
        <fullName evidence="4">C-C motif chemokine</fullName>
    </recommendedName>
</protein>
<feature type="compositionally biased region" description="Polar residues" evidence="5">
    <location>
        <begin position="111"/>
        <end position="144"/>
    </location>
</feature>